<evidence type="ECO:0000256" key="1">
    <source>
        <dbReference type="SAM" id="MobiDB-lite"/>
    </source>
</evidence>
<dbReference type="AlphaFoldDB" id="A0A2K2CZB2"/>
<name>A0A2K2CZB2_BRADI</name>
<reference evidence="2 3" key="1">
    <citation type="journal article" date="2010" name="Nature">
        <title>Genome sequencing and analysis of the model grass Brachypodium distachyon.</title>
        <authorList>
            <consortium name="International Brachypodium Initiative"/>
        </authorList>
    </citation>
    <scope>NUCLEOTIDE SEQUENCE [LARGE SCALE GENOMIC DNA]</scope>
    <source>
        <strain evidence="2 3">Bd21</strain>
    </source>
</reference>
<feature type="compositionally biased region" description="Basic residues" evidence="1">
    <location>
        <begin position="21"/>
        <end position="32"/>
    </location>
</feature>
<protein>
    <submittedName>
        <fullName evidence="2 3">Uncharacterized protein</fullName>
    </submittedName>
</protein>
<sequence length="200" mass="21583">MWGSIELTSGKPQGSGEVVRPRHGRAGGRRSGRAGGSGKRASGRLSLARTETGSATLGADGRRRGGGRRRNSGELRATAAVDQKGNRARQKNRKEERKKGGGVRLSMAYRAVGDELGTAAGDGELQREIPVTWARARASEHRGKREEGRGFIWTRPASFGKVGRDGSRRWRRRGVRRGNGGRCGRFPSGTKSLIGYFSLA</sequence>
<feature type="region of interest" description="Disordered" evidence="1">
    <location>
        <begin position="1"/>
        <end position="102"/>
    </location>
</feature>
<evidence type="ECO:0000313" key="2">
    <source>
        <dbReference type="EMBL" id="PNT67358.1"/>
    </source>
</evidence>
<dbReference type="Proteomes" id="UP000008810">
    <property type="component" value="Chromosome 3"/>
</dbReference>
<accession>A0A2K2CZB2</accession>
<evidence type="ECO:0000313" key="3">
    <source>
        <dbReference type="EnsemblPlants" id="PNT67358"/>
    </source>
</evidence>
<feature type="compositionally biased region" description="Polar residues" evidence="1">
    <location>
        <begin position="1"/>
        <end position="12"/>
    </location>
</feature>
<organism evidence="2">
    <name type="scientific">Brachypodium distachyon</name>
    <name type="common">Purple false brome</name>
    <name type="synonym">Trachynia distachya</name>
    <dbReference type="NCBI Taxonomy" id="15368"/>
    <lineage>
        <taxon>Eukaryota</taxon>
        <taxon>Viridiplantae</taxon>
        <taxon>Streptophyta</taxon>
        <taxon>Embryophyta</taxon>
        <taxon>Tracheophyta</taxon>
        <taxon>Spermatophyta</taxon>
        <taxon>Magnoliopsida</taxon>
        <taxon>Liliopsida</taxon>
        <taxon>Poales</taxon>
        <taxon>Poaceae</taxon>
        <taxon>BOP clade</taxon>
        <taxon>Pooideae</taxon>
        <taxon>Stipodae</taxon>
        <taxon>Brachypodieae</taxon>
        <taxon>Brachypodium</taxon>
    </lineage>
</organism>
<proteinExistence type="predicted"/>
<dbReference type="Gramene" id="PNT67358">
    <property type="protein sequence ID" value="PNT67358"/>
    <property type="gene ID" value="BRADI_3g26084v3"/>
</dbReference>
<dbReference type="EMBL" id="CM000882">
    <property type="protein sequence ID" value="PNT67358.1"/>
    <property type="molecule type" value="Genomic_DNA"/>
</dbReference>
<reference evidence="3" key="3">
    <citation type="submission" date="2018-08" db="UniProtKB">
        <authorList>
            <consortium name="EnsemblPlants"/>
        </authorList>
    </citation>
    <scope>IDENTIFICATION</scope>
    <source>
        <strain evidence="3">cv. Bd21</strain>
    </source>
</reference>
<dbReference type="InParanoid" id="A0A2K2CZB2"/>
<keyword evidence="4" id="KW-1185">Reference proteome</keyword>
<reference evidence="2" key="2">
    <citation type="submission" date="2017-06" db="EMBL/GenBank/DDBJ databases">
        <title>WGS assembly of Brachypodium distachyon.</title>
        <authorList>
            <consortium name="The International Brachypodium Initiative"/>
            <person name="Lucas S."/>
            <person name="Harmon-Smith M."/>
            <person name="Lail K."/>
            <person name="Tice H."/>
            <person name="Grimwood J."/>
            <person name="Bruce D."/>
            <person name="Barry K."/>
            <person name="Shu S."/>
            <person name="Lindquist E."/>
            <person name="Wang M."/>
            <person name="Pitluck S."/>
            <person name="Vogel J.P."/>
            <person name="Garvin D.F."/>
            <person name="Mockler T.C."/>
            <person name="Schmutz J."/>
            <person name="Rokhsar D."/>
            <person name="Bevan M.W."/>
        </authorList>
    </citation>
    <scope>NUCLEOTIDE SEQUENCE</scope>
    <source>
        <strain evidence="2">Bd21</strain>
    </source>
</reference>
<evidence type="ECO:0000313" key="4">
    <source>
        <dbReference type="Proteomes" id="UP000008810"/>
    </source>
</evidence>
<gene>
    <name evidence="2" type="ORF">BRADI_3g26084v3</name>
</gene>
<dbReference type="EnsemblPlants" id="PNT67358">
    <property type="protein sequence ID" value="PNT67358"/>
    <property type="gene ID" value="BRADI_3g26084v3"/>
</dbReference>